<keyword evidence="2" id="KW-1185">Reference proteome</keyword>
<evidence type="ECO:0000313" key="2">
    <source>
        <dbReference type="Proteomes" id="UP000000851"/>
    </source>
</evidence>
<reference evidence="1 2" key="1">
    <citation type="journal article" date="2009" name="Stand. Genomic Sci.">
        <title>Complete genome sequence of Catenulispora acidiphila type strain (ID 139908).</title>
        <authorList>
            <person name="Copeland A."/>
            <person name="Lapidus A."/>
            <person name="Glavina Del Rio T."/>
            <person name="Nolan M."/>
            <person name="Lucas S."/>
            <person name="Chen F."/>
            <person name="Tice H."/>
            <person name="Cheng J.F."/>
            <person name="Bruce D."/>
            <person name="Goodwin L."/>
            <person name="Pitluck S."/>
            <person name="Mikhailova N."/>
            <person name="Pati A."/>
            <person name="Ivanova N."/>
            <person name="Mavromatis K."/>
            <person name="Chen A."/>
            <person name="Palaniappan K."/>
            <person name="Chain P."/>
            <person name="Land M."/>
            <person name="Hauser L."/>
            <person name="Chang Y.J."/>
            <person name="Jeffries C.D."/>
            <person name="Chertkov O."/>
            <person name="Brettin T."/>
            <person name="Detter J.C."/>
            <person name="Han C."/>
            <person name="Ali Z."/>
            <person name="Tindall B.J."/>
            <person name="Goker M."/>
            <person name="Bristow J."/>
            <person name="Eisen J.A."/>
            <person name="Markowitz V."/>
            <person name="Hugenholtz P."/>
            <person name="Kyrpides N.C."/>
            <person name="Klenk H.P."/>
        </authorList>
    </citation>
    <scope>NUCLEOTIDE SEQUENCE [LARGE SCALE GENOMIC DNA]</scope>
    <source>
        <strain evidence="2">DSM 44928 / JCM 14897 / NBRC 102108 / NRRL B-24433 / ID139908</strain>
    </source>
</reference>
<name>C7Q5I8_CATAD</name>
<gene>
    <name evidence="1" type="ordered locus">Caci_8986</name>
</gene>
<evidence type="ECO:0000313" key="1">
    <source>
        <dbReference type="EMBL" id="ACU77799.1"/>
    </source>
</evidence>
<dbReference type="AlphaFoldDB" id="C7Q5I8"/>
<organism evidence="1 2">
    <name type="scientific">Catenulispora acidiphila (strain DSM 44928 / JCM 14897 / NBRC 102108 / NRRL B-24433 / ID139908)</name>
    <dbReference type="NCBI Taxonomy" id="479433"/>
    <lineage>
        <taxon>Bacteria</taxon>
        <taxon>Bacillati</taxon>
        <taxon>Actinomycetota</taxon>
        <taxon>Actinomycetes</taxon>
        <taxon>Catenulisporales</taxon>
        <taxon>Catenulisporaceae</taxon>
        <taxon>Catenulispora</taxon>
    </lineage>
</organism>
<dbReference type="Proteomes" id="UP000000851">
    <property type="component" value="Chromosome"/>
</dbReference>
<sequence>MTRRRTTPRDSVGDSAVSGAAAINFWTLLTEASGAEKVALHAGPELAEPFKHFNAAVGNYRNAADVACYLYGINDGVPKSYEETAVRFNTSVKVVKSVEGAALDLIRMLRNARSPGSNDDQPDVLDELRDLAAIRYFGPRGPRPLRKGEDRPDDPWNGQSCLVCNSPLPYAGTGRPRSTCSSRCRQRLYRLRKNGIQPSQISPEPDHVPAAAERPRTHWAPRHQTAGYVSFEEAAQDFRDKVAELQVAVAKPYSLMVGHQVYAVWESGWYFSTLLRDQRPPTTDAASSRAVLTALARIIDELGRLAEADDDYGRAQWHNSTQQKAVSALAKFARIATKIVGLCDDLSRARSNLPRTDYGGAGTTPPS</sequence>
<protein>
    <submittedName>
        <fullName evidence="1">Uncharacterized protein</fullName>
    </submittedName>
</protein>
<accession>C7Q5I8</accession>
<dbReference type="InParanoid" id="C7Q5I8"/>
<dbReference type="HOGENOM" id="CLU_753756_0_0_11"/>
<dbReference type="EMBL" id="CP001700">
    <property type="protein sequence ID" value="ACU77799.1"/>
    <property type="molecule type" value="Genomic_DNA"/>
</dbReference>
<proteinExistence type="predicted"/>
<dbReference type="KEGG" id="cai:Caci_8986"/>